<reference evidence="3 4" key="1">
    <citation type="submission" date="2020-10" db="EMBL/GenBank/DDBJ databases">
        <title>Sequencing the genomes of 1000 actinobacteria strains.</title>
        <authorList>
            <person name="Klenk H.-P."/>
        </authorList>
    </citation>
    <scope>NUCLEOTIDE SEQUENCE [LARGE SCALE GENOMIC DNA]</scope>
    <source>
        <strain evidence="3 4">DSM 43748</strain>
    </source>
</reference>
<dbReference type="InterPro" id="IPR050631">
    <property type="entry name" value="PheA/TfdB_FAD_monoxygenase"/>
</dbReference>
<dbReference type="InterPro" id="IPR002938">
    <property type="entry name" value="FAD-bd"/>
</dbReference>
<dbReference type="EMBL" id="JADBEF010000001">
    <property type="protein sequence ID" value="MBE1562194.1"/>
    <property type="molecule type" value="Genomic_DNA"/>
</dbReference>
<proteinExistence type="predicted"/>
<keyword evidence="1" id="KW-0560">Oxidoreductase</keyword>
<name>A0ABR9KJJ7_9ACTN</name>
<dbReference type="Gene3D" id="3.50.50.60">
    <property type="entry name" value="FAD/NAD(P)-binding domain"/>
    <property type="match status" value="2"/>
</dbReference>
<dbReference type="PANTHER" id="PTHR43476:SF5">
    <property type="entry name" value="FAD-DEPENDENT MONOOXYGENASE"/>
    <property type="match status" value="1"/>
</dbReference>
<dbReference type="InterPro" id="IPR036188">
    <property type="entry name" value="FAD/NAD-bd_sf"/>
</dbReference>
<dbReference type="Proteomes" id="UP000661607">
    <property type="component" value="Unassembled WGS sequence"/>
</dbReference>
<dbReference type="PRINTS" id="PR00420">
    <property type="entry name" value="RNGMNOXGNASE"/>
</dbReference>
<organism evidence="3 4">
    <name type="scientific">Nonomuraea africana</name>
    <dbReference type="NCBI Taxonomy" id="46171"/>
    <lineage>
        <taxon>Bacteria</taxon>
        <taxon>Bacillati</taxon>
        <taxon>Actinomycetota</taxon>
        <taxon>Actinomycetes</taxon>
        <taxon>Streptosporangiales</taxon>
        <taxon>Streptosporangiaceae</taxon>
        <taxon>Nonomuraea</taxon>
    </lineage>
</organism>
<evidence type="ECO:0000313" key="3">
    <source>
        <dbReference type="EMBL" id="MBE1562194.1"/>
    </source>
</evidence>
<evidence type="ECO:0000256" key="1">
    <source>
        <dbReference type="ARBA" id="ARBA00023002"/>
    </source>
</evidence>
<protein>
    <submittedName>
        <fullName evidence="3">2-polyprenyl-6-methoxyphenol hydroxylase-like FAD-dependent oxidoreductase</fullName>
    </submittedName>
</protein>
<sequence>MTVAISGGGPAGLMLGLLLARQGIEVTVLEKHEDFLHDFRGDTIHPATMELLDQLGLHDRFHKIPYGKFQDVGFGKDLQIGSLTELGLRYPFVAIAPQWDFLNLIAEEAQRYPGFTLKMRAEVVDPLPEGGVRYRDRDGEHELRADLTVACDGRDSLLRARAGLPVRNIGAPFDVAWFRLPRRDPEVEEFYYRVAPYKWIVGFDRRTYIQLAYVFDKNRREKLITDGIGAFRDGVARAVPEIADRVALLRSCKEDVSFLDVQVNRAIRWYGKGLLLIGDTAHAMSPMGGVGVNYAIQDAVGAANILCDALKSGGPMPEHLLRAVQKRREPPMAVMQRRLVEPALRGEVANVPRMATLMRRVHPVRRALMRLLAVGLRKENIR</sequence>
<feature type="domain" description="FAD-binding" evidence="2">
    <location>
        <begin position="2"/>
        <end position="337"/>
    </location>
</feature>
<accession>A0ABR9KJJ7</accession>
<evidence type="ECO:0000259" key="2">
    <source>
        <dbReference type="Pfam" id="PF01494"/>
    </source>
</evidence>
<comment type="caution">
    <text evidence="3">The sequence shown here is derived from an EMBL/GenBank/DDBJ whole genome shotgun (WGS) entry which is preliminary data.</text>
</comment>
<dbReference type="SUPFAM" id="SSF51905">
    <property type="entry name" value="FAD/NAD(P)-binding domain"/>
    <property type="match status" value="1"/>
</dbReference>
<dbReference type="PANTHER" id="PTHR43476">
    <property type="entry name" value="3-(3-HYDROXY-PHENYL)PROPIONATE/3-HYDROXYCINNAMIC ACID HYDROXYLASE"/>
    <property type="match status" value="1"/>
</dbReference>
<dbReference type="RefSeq" id="WP_192776962.1">
    <property type="nucleotide sequence ID" value="NZ_BAAASY010000039.1"/>
</dbReference>
<keyword evidence="4" id="KW-1185">Reference proteome</keyword>
<evidence type="ECO:0000313" key="4">
    <source>
        <dbReference type="Proteomes" id="UP000661607"/>
    </source>
</evidence>
<gene>
    <name evidence="3" type="ORF">H4W81_004973</name>
</gene>
<dbReference type="Pfam" id="PF01494">
    <property type="entry name" value="FAD_binding_3"/>
    <property type="match status" value="1"/>
</dbReference>